<dbReference type="CAZy" id="GT2">
    <property type="family name" value="Glycosyltransferase Family 2"/>
</dbReference>
<dbReference type="InterPro" id="IPR001173">
    <property type="entry name" value="Glyco_trans_2-like"/>
</dbReference>
<organism evidence="3">
    <name type="scientific">Photobacterium damselae subsp. damselae</name>
    <name type="common">Listonella damsela</name>
    <dbReference type="NCBI Taxonomy" id="85581"/>
    <lineage>
        <taxon>Bacteria</taxon>
        <taxon>Pseudomonadati</taxon>
        <taxon>Pseudomonadota</taxon>
        <taxon>Gammaproteobacteria</taxon>
        <taxon>Vibrionales</taxon>
        <taxon>Vibrionaceae</taxon>
        <taxon>Photobacterium</taxon>
    </lineage>
</organism>
<accession>E4WL53</accession>
<dbReference type="GO" id="GO:0016740">
    <property type="term" value="F:transferase activity"/>
    <property type="evidence" value="ECO:0007669"/>
    <property type="project" value="UniProtKB-KW"/>
</dbReference>
<dbReference type="SUPFAM" id="SSF53448">
    <property type="entry name" value="Nucleotide-diphospho-sugar transferases"/>
    <property type="match status" value="1"/>
</dbReference>
<dbReference type="PANTHER" id="PTHR43630:SF2">
    <property type="entry name" value="GLYCOSYLTRANSFERASE"/>
    <property type="match status" value="1"/>
</dbReference>
<reference evidence="3" key="1">
    <citation type="submission" date="2009-11" db="EMBL/GenBank/DDBJ databases">
        <title>Identification of virulence genes in Photobacterium damselae subsp. damselae by Supression Subtractive hybridization: damselysin toxin is encoded on a large conjugative plasmid.</title>
        <authorList>
            <person name="Rivas A.J."/>
            <person name="Lemos M.L."/>
            <person name="Osorio C.R."/>
        </authorList>
    </citation>
    <scope>NUCLEOTIDE SEQUENCE [LARGE SCALE GENOMIC DNA]</scope>
    <source>
        <strain evidence="3">RM71</strain>
        <plasmid evidence="3">pPHDD1</plasmid>
    </source>
</reference>
<sequence length="388" mass="45814">MKNNLIDIDNRTKFITIPYLLPYNKKITITAAVICKNEERCIKRCLLSLMGKFDEIIIIDTGSEDSTINIINELKTNNFKLYSLEWNDNFSEVRNFALEKSNSDYILFIDADEELLSKKNTIINAFTFIDSQHKNTNFILCPMIIDQNGHESIGVPRGFKLDNSFYYYGYVHEEIRSRIHKELFTIHYKIRIYHDGYTIEEINNKDKINRNLRLINKNIEEEPNNIKWMYFYYRDSFDRLDPHLIINNISMILKKDKEIDLSQDNIINSEFSYAMLDLIAKASLYILPKENEFSNILNLMDIIAPNNTNSLYYKSIYQLLIWKNMAHVILQDLLSFKNDGSNHYGMINSKGYHINAALAFYMFECGFYSNSKEIFDYLLEENFDIDPL</sequence>
<dbReference type="PANTHER" id="PTHR43630">
    <property type="entry name" value="POLY-BETA-1,6-N-ACETYL-D-GLUCOSAMINE SYNTHASE"/>
    <property type="match status" value="1"/>
</dbReference>
<dbReference type="RefSeq" id="WP_013404449.1">
    <property type="nucleotide sequence ID" value="NC_014653.1"/>
</dbReference>
<dbReference type="Pfam" id="PF00535">
    <property type="entry name" value="Glycos_transf_2"/>
    <property type="match status" value="1"/>
</dbReference>
<comment type="similarity">
    <text evidence="1">Belongs to the glycosyltransferase 2 family. WaaE/KdtX subfamily.</text>
</comment>
<geneLocation type="plasmid" evidence="3">
    <name>pPHDD1</name>
</geneLocation>
<keyword evidence="3" id="KW-0808">Transferase</keyword>
<gene>
    <name evidence="3" type="primary">orf2</name>
</gene>
<evidence type="ECO:0000313" key="3">
    <source>
        <dbReference type="EMBL" id="CBX86771.1"/>
    </source>
</evidence>
<keyword evidence="3" id="KW-0614">Plasmid</keyword>
<evidence type="ECO:0000256" key="1">
    <source>
        <dbReference type="ARBA" id="ARBA00038494"/>
    </source>
</evidence>
<dbReference type="AlphaFoldDB" id="E4WL53"/>
<dbReference type="EMBL" id="FN597600">
    <property type="protein sequence ID" value="CBX86771.1"/>
    <property type="molecule type" value="Genomic_DNA"/>
</dbReference>
<evidence type="ECO:0000259" key="2">
    <source>
        <dbReference type="Pfam" id="PF00535"/>
    </source>
</evidence>
<feature type="domain" description="Glycosyltransferase 2-like" evidence="2">
    <location>
        <begin position="32"/>
        <end position="116"/>
    </location>
</feature>
<dbReference type="InterPro" id="IPR029044">
    <property type="entry name" value="Nucleotide-diphossugar_trans"/>
</dbReference>
<dbReference type="Gene3D" id="3.90.550.10">
    <property type="entry name" value="Spore Coat Polysaccharide Biosynthesis Protein SpsA, Chain A"/>
    <property type="match status" value="1"/>
</dbReference>
<name>E4WL53_PHODD</name>
<protein>
    <submittedName>
        <fullName evidence="3">Glycosyl transferase, family 2</fullName>
    </submittedName>
</protein>
<proteinExistence type="inferred from homology"/>